<name>A0A1R3G3E6_COCAP</name>
<reference evidence="3 4" key="1">
    <citation type="submission" date="2013-09" db="EMBL/GenBank/DDBJ databases">
        <title>Corchorus capsularis genome sequencing.</title>
        <authorList>
            <person name="Alam M."/>
            <person name="Haque M.S."/>
            <person name="Islam M.S."/>
            <person name="Emdad E.M."/>
            <person name="Islam M.M."/>
            <person name="Ahmed B."/>
            <person name="Halim A."/>
            <person name="Hossen Q.M.M."/>
            <person name="Hossain M.Z."/>
            <person name="Ahmed R."/>
            <person name="Khan M.M."/>
            <person name="Islam R."/>
            <person name="Rashid M.M."/>
            <person name="Khan S.A."/>
            <person name="Rahman M.S."/>
            <person name="Alam M."/>
        </authorList>
    </citation>
    <scope>NUCLEOTIDE SEQUENCE [LARGE SCALE GENOMIC DNA]</scope>
    <source>
        <strain evidence="4">cv. CVL-1</strain>
        <tissue evidence="3">Whole seedling</tissue>
    </source>
</reference>
<evidence type="ECO:0000313" key="3">
    <source>
        <dbReference type="EMBL" id="OMO52618.1"/>
    </source>
</evidence>
<dbReference type="EMBL" id="AWWV01015478">
    <property type="protein sequence ID" value="OMO52618.1"/>
    <property type="molecule type" value="Genomic_DNA"/>
</dbReference>
<evidence type="ECO:0000256" key="1">
    <source>
        <dbReference type="SAM" id="MobiDB-lite"/>
    </source>
</evidence>
<feature type="transmembrane region" description="Helical" evidence="2">
    <location>
        <begin position="20"/>
        <end position="39"/>
    </location>
</feature>
<dbReference type="Proteomes" id="UP000188268">
    <property type="component" value="Unassembled WGS sequence"/>
</dbReference>
<keyword evidence="2" id="KW-0812">Transmembrane</keyword>
<feature type="region of interest" description="Disordered" evidence="1">
    <location>
        <begin position="51"/>
        <end position="73"/>
    </location>
</feature>
<organism evidence="3 4">
    <name type="scientific">Corchorus capsularis</name>
    <name type="common">Jute</name>
    <dbReference type="NCBI Taxonomy" id="210143"/>
    <lineage>
        <taxon>Eukaryota</taxon>
        <taxon>Viridiplantae</taxon>
        <taxon>Streptophyta</taxon>
        <taxon>Embryophyta</taxon>
        <taxon>Tracheophyta</taxon>
        <taxon>Spermatophyta</taxon>
        <taxon>Magnoliopsida</taxon>
        <taxon>eudicotyledons</taxon>
        <taxon>Gunneridae</taxon>
        <taxon>Pentapetalae</taxon>
        <taxon>rosids</taxon>
        <taxon>malvids</taxon>
        <taxon>Malvales</taxon>
        <taxon>Malvaceae</taxon>
        <taxon>Grewioideae</taxon>
        <taxon>Apeibeae</taxon>
        <taxon>Corchorus</taxon>
    </lineage>
</organism>
<protein>
    <submittedName>
        <fullName evidence="3">Uncharacterized protein</fullName>
    </submittedName>
</protein>
<dbReference type="AlphaFoldDB" id="A0A1R3G3E6"/>
<gene>
    <name evidence="3" type="ORF">CCACVL1_29162</name>
</gene>
<keyword evidence="2" id="KW-1133">Transmembrane helix</keyword>
<comment type="caution">
    <text evidence="3">The sequence shown here is derived from an EMBL/GenBank/DDBJ whole genome shotgun (WGS) entry which is preliminary data.</text>
</comment>
<evidence type="ECO:0000313" key="4">
    <source>
        <dbReference type="Proteomes" id="UP000188268"/>
    </source>
</evidence>
<evidence type="ECO:0000256" key="2">
    <source>
        <dbReference type="SAM" id="Phobius"/>
    </source>
</evidence>
<dbReference type="Gramene" id="OMO52618">
    <property type="protein sequence ID" value="OMO52618"/>
    <property type="gene ID" value="CCACVL1_29162"/>
</dbReference>
<accession>A0A1R3G3E6</accession>
<sequence>MALQQQLWETLKHAFTAPYTGNTAIFFSVLALFWTIYCFRFRYLFGSPRDPRQPPCEEDLRQNDVPDDVSPNR</sequence>
<keyword evidence="4" id="KW-1185">Reference proteome</keyword>
<keyword evidence="2" id="KW-0472">Membrane</keyword>
<proteinExistence type="predicted"/>